<dbReference type="Proteomes" id="UP001164929">
    <property type="component" value="Chromosome 16"/>
</dbReference>
<protein>
    <submittedName>
        <fullName evidence="1">Uncharacterized protein</fullName>
    </submittedName>
</protein>
<organism evidence="1 2">
    <name type="scientific">Populus alba x Populus x berolinensis</name>
    <dbReference type="NCBI Taxonomy" id="444605"/>
    <lineage>
        <taxon>Eukaryota</taxon>
        <taxon>Viridiplantae</taxon>
        <taxon>Streptophyta</taxon>
        <taxon>Embryophyta</taxon>
        <taxon>Tracheophyta</taxon>
        <taxon>Spermatophyta</taxon>
        <taxon>Magnoliopsida</taxon>
        <taxon>eudicotyledons</taxon>
        <taxon>Gunneridae</taxon>
        <taxon>Pentapetalae</taxon>
        <taxon>rosids</taxon>
        <taxon>fabids</taxon>
        <taxon>Malpighiales</taxon>
        <taxon>Salicaceae</taxon>
        <taxon>Saliceae</taxon>
        <taxon>Populus</taxon>
    </lineage>
</organism>
<keyword evidence="2" id="KW-1185">Reference proteome</keyword>
<accession>A0AAD6LIT5</accession>
<dbReference type="AlphaFoldDB" id="A0AAD6LIT5"/>
<dbReference type="EMBL" id="JAQIZT010000016">
    <property type="protein sequence ID" value="KAJ6967947.1"/>
    <property type="molecule type" value="Genomic_DNA"/>
</dbReference>
<proteinExistence type="predicted"/>
<gene>
    <name evidence="1" type="ORF">NC653_036012</name>
</gene>
<evidence type="ECO:0000313" key="1">
    <source>
        <dbReference type="EMBL" id="KAJ6967947.1"/>
    </source>
</evidence>
<name>A0AAD6LIT5_9ROSI</name>
<evidence type="ECO:0000313" key="2">
    <source>
        <dbReference type="Proteomes" id="UP001164929"/>
    </source>
</evidence>
<sequence length="45" mass="5229">MEKLTQEIKERKDAICSLSYNVPSFLYEKEIDGIMTRCLITTSET</sequence>
<comment type="caution">
    <text evidence="1">The sequence shown here is derived from an EMBL/GenBank/DDBJ whole genome shotgun (WGS) entry which is preliminary data.</text>
</comment>
<reference evidence="1 2" key="1">
    <citation type="journal article" date="2023" name="Mol. Ecol. Resour.">
        <title>Chromosome-level genome assembly of a triploid poplar Populus alba 'Berolinensis'.</title>
        <authorList>
            <person name="Chen S."/>
            <person name="Yu Y."/>
            <person name="Wang X."/>
            <person name="Wang S."/>
            <person name="Zhang T."/>
            <person name="Zhou Y."/>
            <person name="He R."/>
            <person name="Meng N."/>
            <person name="Wang Y."/>
            <person name="Liu W."/>
            <person name="Liu Z."/>
            <person name="Liu J."/>
            <person name="Guo Q."/>
            <person name="Huang H."/>
            <person name="Sederoff R.R."/>
            <person name="Wang G."/>
            <person name="Qu G."/>
            <person name="Chen S."/>
        </authorList>
    </citation>
    <scope>NUCLEOTIDE SEQUENCE [LARGE SCALE GENOMIC DNA]</scope>
    <source>
        <strain evidence="1">SC-2020</strain>
    </source>
</reference>